<feature type="transmembrane region" description="Helical" evidence="1">
    <location>
        <begin position="90"/>
        <end position="109"/>
    </location>
</feature>
<gene>
    <name evidence="2" type="ORF">POCTA_138.1.T0110468</name>
</gene>
<comment type="caution">
    <text evidence="2">The sequence shown here is derived from an EMBL/GenBank/DDBJ whole genome shotgun (WGS) entry which is preliminary data.</text>
</comment>
<name>A0A8S1SGV4_PAROT</name>
<evidence type="ECO:0000313" key="2">
    <source>
        <dbReference type="EMBL" id="CAD8140511.1"/>
    </source>
</evidence>
<evidence type="ECO:0000256" key="1">
    <source>
        <dbReference type="SAM" id="Phobius"/>
    </source>
</evidence>
<sequence>MIRFQCLRCNHIQDDDSSCQNCDQWDKQKKQIEDFKRVNRKIEENLSTEIVCCGVGELQRRKIIIGLFCVLMSIGFILLIGDFSDESSEIGMTLIGFGILVGVIGCIIIKCCG</sequence>
<feature type="transmembrane region" description="Helical" evidence="1">
    <location>
        <begin position="63"/>
        <end position="84"/>
    </location>
</feature>
<keyword evidence="1" id="KW-1133">Transmembrane helix</keyword>
<keyword evidence="1" id="KW-0812">Transmembrane</keyword>
<dbReference type="EMBL" id="CAJJDP010000010">
    <property type="protein sequence ID" value="CAD8140511.1"/>
    <property type="molecule type" value="Genomic_DNA"/>
</dbReference>
<keyword evidence="1" id="KW-0472">Membrane</keyword>
<evidence type="ECO:0000313" key="3">
    <source>
        <dbReference type="Proteomes" id="UP000683925"/>
    </source>
</evidence>
<protein>
    <submittedName>
        <fullName evidence="2">Uncharacterized protein</fullName>
    </submittedName>
</protein>
<proteinExistence type="predicted"/>
<dbReference type="AlphaFoldDB" id="A0A8S1SGV4"/>
<accession>A0A8S1SGV4</accession>
<dbReference type="Proteomes" id="UP000683925">
    <property type="component" value="Unassembled WGS sequence"/>
</dbReference>
<keyword evidence="3" id="KW-1185">Reference proteome</keyword>
<reference evidence="2" key="1">
    <citation type="submission" date="2021-01" db="EMBL/GenBank/DDBJ databases">
        <authorList>
            <consortium name="Genoscope - CEA"/>
            <person name="William W."/>
        </authorList>
    </citation>
    <scope>NUCLEOTIDE SEQUENCE</scope>
</reference>
<organism evidence="2 3">
    <name type="scientific">Paramecium octaurelia</name>
    <dbReference type="NCBI Taxonomy" id="43137"/>
    <lineage>
        <taxon>Eukaryota</taxon>
        <taxon>Sar</taxon>
        <taxon>Alveolata</taxon>
        <taxon>Ciliophora</taxon>
        <taxon>Intramacronucleata</taxon>
        <taxon>Oligohymenophorea</taxon>
        <taxon>Peniculida</taxon>
        <taxon>Parameciidae</taxon>
        <taxon>Paramecium</taxon>
    </lineage>
</organism>